<feature type="compositionally biased region" description="Basic and acidic residues" evidence="2">
    <location>
        <begin position="1751"/>
        <end position="1763"/>
    </location>
</feature>
<feature type="region of interest" description="Disordered" evidence="2">
    <location>
        <begin position="1920"/>
        <end position="2054"/>
    </location>
</feature>
<protein>
    <recommendedName>
        <fullName evidence="3">Nuclear Testis protein N-terminal domain-containing protein</fullName>
    </recommendedName>
</protein>
<feature type="compositionally biased region" description="Acidic residues" evidence="2">
    <location>
        <begin position="1830"/>
        <end position="1839"/>
    </location>
</feature>
<feature type="region of interest" description="Disordered" evidence="2">
    <location>
        <begin position="1"/>
        <end position="27"/>
    </location>
</feature>
<evidence type="ECO:0000256" key="2">
    <source>
        <dbReference type="SAM" id="MobiDB-lite"/>
    </source>
</evidence>
<feature type="region of interest" description="Disordered" evidence="2">
    <location>
        <begin position="999"/>
        <end position="1047"/>
    </location>
</feature>
<feature type="compositionally biased region" description="Basic residues" evidence="2">
    <location>
        <begin position="1520"/>
        <end position="1530"/>
    </location>
</feature>
<reference evidence="4 5" key="1">
    <citation type="submission" date="2021-04" db="EMBL/GenBank/DDBJ databases">
        <authorList>
            <person name="De Guttry C."/>
            <person name="Zahm M."/>
            <person name="Klopp C."/>
            <person name="Cabau C."/>
            <person name="Louis A."/>
            <person name="Berthelot C."/>
            <person name="Parey E."/>
            <person name="Roest Crollius H."/>
            <person name="Montfort J."/>
            <person name="Robinson-Rechavi M."/>
            <person name="Bucao C."/>
            <person name="Bouchez O."/>
            <person name="Gislard M."/>
            <person name="Lluch J."/>
            <person name="Milhes M."/>
            <person name="Lampietro C."/>
            <person name="Lopez Roques C."/>
            <person name="Donnadieu C."/>
            <person name="Braasch I."/>
            <person name="Desvignes T."/>
            <person name="Postlethwait J."/>
            <person name="Bobe J."/>
            <person name="Wedekind C."/>
            <person name="Guiguen Y."/>
        </authorList>
    </citation>
    <scope>NUCLEOTIDE SEQUENCE [LARGE SCALE GENOMIC DNA]</scope>
    <source>
        <strain evidence="4">Cs_M1</strain>
        <tissue evidence="4">Blood</tissue>
    </source>
</reference>
<feature type="compositionally biased region" description="Low complexity" evidence="2">
    <location>
        <begin position="245"/>
        <end position="256"/>
    </location>
</feature>
<sequence length="2054" mass="225344">MDLGNTETASIPTPLPHTDPDESKSVTVQGATLDCGVDLERPMPKSETPPQILWESHPAQTVSISPLANIDPDESESVLKLEPAPCPEMDPENTNSDSVLCQIQDEFDSAQKPSEQRDPFPDLILLTDTDLSFPTVSETAPCLGPELDPSDMRDSEDPISASEPLQIDREPDPCRKELGSMPRPTPHPHIDSRVKLGSDPCPDTDSENTKSTPPELQGEPDTAEIPSEQPATALTSTTESEVDLASPAASCSVSCVGQPDLCNGMRSENPTPASEPHQTEEDPDLVQIQANTPLPHLDSQGFESVPPHKSDATQIGLQPEQPAPVSLTVKTEPGLSSLAVLYPVAYIRQEPGVVTLQSDSQGRDRILEGSRLRRLQPQPQSLPYFPPIQPPTYSPIRPQQSPSISNGPCPMICHSILIPSCPPLDLPPDFPSYHPQINHNCPQPGPNRPSLAPQLRPNHPQPPPDLQLGPGLPGPLPGMAGSIPGSLPSQPPTTQAWCRGESFSSRGVFENYRWWQNLRDMARKIYPDSGPDAEALACFFIPVIRSFCLQYPSLLFTQGISAAVGEWRKLSNYDRMEYYHLAQKFVELEVEEVTAKERSKVIQRSLSGTGQSGAQAELKAGYTGKSSATTSAKETETKSTTRVNQAKDKTQRATKSGSGPRVPHGGRLGKVDIKVLEERALGEYTAAMEALLIDPAGVRERLEVRGQEEEGDKEEEGEGDGECSFTEYLNELCSQREFVTKVEAVLDLQYLSSLLTFDPDTIDLLAQEEAQVDQEMPDVPASVTSTDPEDYTTHTASEGCTTQQLAPSLTEHREALSLPMTSYELQFERHCMSMSSIHRQDAFQMCPPQRPRHFVFSEDSPEGGTFVFIPMGDYIPHNAPLPMMMNSPSPFPFSERNQTFQQTQYHHPNNTIAGGPLPGDLLASELASTSTTSGELNNLHRPKSDQQNYNQSGPPTPIGSPAHFPLAAYHGGRRMLTDNPPSCPPNLRLLAMAALVHSVSSTPPEGQGEDNDDEGQLNWKPQDPCPFQLSHPPRDRDRVTPPSGHWDGDTPCAVPVQSFIMAVSCSTPKGDPFLDAHLTGWVRDTPNPAGERDPQPPPLWAPASLSGPTEEPQIGEGSLEHRPQLEEGPREDGTGRGMEVEAADKGGKEEWRVIDSSSSDGPNTETSDSFNAKMLDCVNSFASDGNNAEASDMRNSSQASGLDSANVKALNIIDLKVTNVTETNPPDNANTQATDSAFVQATDTTITEAPRVTNSESSDSVNEKLTDVITATEASSITESCDSDGVNKPLPDSPAIDCVKEFADLSTVPIITQVDSDTESSPPSISSTDPGSALLSDCVSETVEEAYPRMEETWNQPIEGVNLDESMSDSQAPIPGLLHPHSAWDESTPLPLCLDATGVKNDHLQSYMSRDSTRETANISAAHTLLTLGQVEVEHSLTPTPRGSAETEGETVLGGYKGQMESNVERENGVETGEEAEMERKEEPQPDQGQKTEADRETSKQRDEAKDKTEKPSTMTGPMRRARRKSKAAAKGKEESSKTENVAEKEDEAKRTEKPSFIPSPMITTRRKSKATEKEKEKPKPENTTNKVTSVETYKEEDEGKEERSERPSPLITPVTRKKSKDAEGKKEGKSNTKKETGGETEKQGDEESTEKPCPMTSTATRRMIKTRGNRKAEESKKEQIPHTAKKEAKATTPNIYTDKEREEGEDVPTSGRVALKDPSPMTRTKWEKNDVERKKEKEPRTANMEIDGELENKESEKIEKPGLRTSPVTRARRKDVEGKKEEKPKPAEKETGKQGNETKEERTEKSFPITSHMTRSRHAKAAMAKKEQEEETANTAEEETGKHGDEVEEHLTEKLKIKTIEGGGTIENDTFVTNRGPNGKGMKRKAGESGDMGEKGERRQVVVQSEEGSYLGLKKLTTKNRRGLTEEPTTSYKAKIEKVETDAKIMGNEGTTENKRQEETIPASRTKHSEGKREIETVMSPVTERRTGKIEGGKRKGETVHPPIPAKLSKLEEDEPTQAGGHTPDERREEVEPKRKEEMDRARERWSQRVGKR</sequence>
<feature type="compositionally biased region" description="Basic and acidic residues" evidence="2">
    <location>
        <begin position="1935"/>
        <end position="1944"/>
    </location>
</feature>
<feature type="compositionally biased region" description="Basic and acidic residues" evidence="2">
    <location>
        <begin position="1531"/>
        <end position="1554"/>
    </location>
</feature>
<feature type="region of interest" description="Disordered" evidence="2">
    <location>
        <begin position="67"/>
        <end position="96"/>
    </location>
</feature>
<feature type="region of interest" description="Disordered" evidence="2">
    <location>
        <begin position="1866"/>
        <end position="1907"/>
    </location>
</feature>
<comment type="caution">
    <text evidence="4">The sequence shown here is derived from an EMBL/GenBank/DDBJ whole genome shotgun (WGS) entry which is preliminary data.</text>
</comment>
<feature type="region of interest" description="Disordered" evidence="2">
    <location>
        <begin position="134"/>
        <end position="283"/>
    </location>
</feature>
<feature type="region of interest" description="Disordered" evidence="2">
    <location>
        <begin position="294"/>
        <end position="313"/>
    </location>
</feature>
<feature type="compositionally biased region" description="Basic and acidic residues" evidence="2">
    <location>
        <begin position="1968"/>
        <end position="1977"/>
    </location>
</feature>
<evidence type="ECO:0000256" key="1">
    <source>
        <dbReference type="ARBA" id="ARBA00010586"/>
    </source>
</evidence>
<feature type="compositionally biased region" description="Polar residues" evidence="2">
    <location>
        <begin position="1"/>
        <end position="11"/>
    </location>
</feature>
<dbReference type="Pfam" id="PF12881">
    <property type="entry name" value="NUT"/>
    <property type="match status" value="1"/>
</dbReference>
<dbReference type="InterPro" id="IPR024309">
    <property type="entry name" value="NUT_N"/>
</dbReference>
<proteinExistence type="inferred from homology"/>
<feature type="compositionally biased region" description="Basic and acidic residues" evidence="2">
    <location>
        <begin position="1775"/>
        <end position="1806"/>
    </location>
</feature>
<feature type="compositionally biased region" description="Basic and acidic residues" evidence="2">
    <location>
        <begin position="166"/>
        <end position="178"/>
    </location>
</feature>
<dbReference type="Proteomes" id="UP001356427">
    <property type="component" value="Unassembled WGS sequence"/>
</dbReference>
<name>A0AAN8KMJ2_9TELE</name>
<feature type="compositionally biased region" description="Basic and acidic residues" evidence="2">
    <location>
        <begin position="1840"/>
        <end position="1849"/>
    </location>
</feature>
<evidence type="ECO:0000313" key="5">
    <source>
        <dbReference type="Proteomes" id="UP001356427"/>
    </source>
</evidence>
<feature type="region of interest" description="Disordered" evidence="2">
    <location>
        <begin position="1077"/>
        <end position="1203"/>
    </location>
</feature>
<feature type="compositionally biased region" description="Polar residues" evidence="2">
    <location>
        <begin position="1155"/>
        <end position="1170"/>
    </location>
</feature>
<feature type="compositionally biased region" description="Basic and acidic residues" evidence="2">
    <location>
        <begin position="1118"/>
        <end position="1153"/>
    </location>
</feature>
<feature type="region of interest" description="Disordered" evidence="2">
    <location>
        <begin position="928"/>
        <end position="966"/>
    </location>
</feature>
<gene>
    <name evidence="4" type="ORF">J4Q44_G00376250</name>
</gene>
<keyword evidence="5" id="KW-1185">Reference proteome</keyword>
<feature type="compositionally biased region" description="Basic and acidic residues" evidence="2">
    <location>
        <begin position="633"/>
        <end position="651"/>
    </location>
</feature>
<feature type="compositionally biased region" description="Low complexity" evidence="2">
    <location>
        <begin position="1319"/>
        <end position="1332"/>
    </location>
</feature>
<feature type="compositionally biased region" description="Basic and acidic residues" evidence="2">
    <location>
        <begin position="1570"/>
        <end position="1581"/>
    </location>
</feature>
<feature type="region of interest" description="Disordered" evidence="2">
    <location>
        <begin position="771"/>
        <end position="799"/>
    </location>
</feature>
<feature type="compositionally biased region" description="Basic and acidic residues" evidence="2">
    <location>
        <begin position="1886"/>
        <end position="1901"/>
    </location>
</feature>
<feature type="compositionally biased region" description="Basic and acidic residues" evidence="2">
    <location>
        <begin position="1725"/>
        <end position="1741"/>
    </location>
</feature>
<evidence type="ECO:0000259" key="3">
    <source>
        <dbReference type="Pfam" id="PF12881"/>
    </source>
</evidence>
<feature type="compositionally biased region" description="Polar residues" evidence="2">
    <location>
        <begin position="1868"/>
        <end position="1877"/>
    </location>
</feature>
<feature type="compositionally biased region" description="Basic and acidic residues" evidence="2">
    <location>
        <begin position="1984"/>
        <end position="2000"/>
    </location>
</feature>
<dbReference type="PANTHER" id="PTHR22879">
    <property type="entry name" value="NUT FAMILY MEMBER 1"/>
    <property type="match status" value="1"/>
</dbReference>
<feature type="compositionally biased region" description="Basic and acidic residues" evidence="2">
    <location>
        <begin position="1478"/>
        <end position="1511"/>
    </location>
</feature>
<accession>A0AAN8KMJ2</accession>
<dbReference type="PANTHER" id="PTHR22879:SF14">
    <property type="entry name" value="NUT FAMILY MEMBER 2A-RELATED"/>
    <property type="match status" value="1"/>
</dbReference>
<feature type="region of interest" description="Disordered" evidence="2">
    <location>
        <begin position="1433"/>
        <end position="1849"/>
    </location>
</feature>
<organism evidence="4 5">
    <name type="scientific">Coregonus suidteri</name>
    <dbReference type="NCBI Taxonomy" id="861788"/>
    <lineage>
        <taxon>Eukaryota</taxon>
        <taxon>Metazoa</taxon>
        <taxon>Chordata</taxon>
        <taxon>Craniata</taxon>
        <taxon>Vertebrata</taxon>
        <taxon>Euteleostomi</taxon>
        <taxon>Actinopterygii</taxon>
        <taxon>Neopterygii</taxon>
        <taxon>Teleostei</taxon>
        <taxon>Protacanthopterygii</taxon>
        <taxon>Salmoniformes</taxon>
        <taxon>Salmonidae</taxon>
        <taxon>Coregoninae</taxon>
        <taxon>Coregonus</taxon>
    </lineage>
</organism>
<feature type="compositionally biased region" description="Basic and acidic residues" evidence="2">
    <location>
        <begin position="2024"/>
        <end position="2048"/>
    </location>
</feature>
<feature type="compositionally biased region" description="Polar residues" evidence="2">
    <location>
        <begin position="229"/>
        <end position="239"/>
    </location>
</feature>
<dbReference type="EMBL" id="JAGTTL010000039">
    <property type="protein sequence ID" value="KAK6291840.1"/>
    <property type="molecule type" value="Genomic_DNA"/>
</dbReference>
<feature type="region of interest" description="Disordered" evidence="2">
    <location>
        <begin position="1313"/>
        <end position="1334"/>
    </location>
</feature>
<feature type="domain" description="Nuclear Testis protein N-terminal" evidence="3">
    <location>
        <begin position="490"/>
        <end position="767"/>
    </location>
</feature>
<feature type="region of interest" description="Disordered" evidence="2">
    <location>
        <begin position="612"/>
        <end position="667"/>
    </location>
</feature>
<dbReference type="InterPro" id="IPR024310">
    <property type="entry name" value="NUT"/>
</dbReference>
<evidence type="ECO:0000313" key="4">
    <source>
        <dbReference type="EMBL" id="KAK6291840.1"/>
    </source>
</evidence>
<feature type="compositionally biased region" description="Polar residues" evidence="2">
    <location>
        <begin position="1180"/>
        <end position="1203"/>
    </location>
</feature>
<comment type="similarity">
    <text evidence="1">Belongs to the NUT family.</text>
</comment>
<feature type="region of interest" description="Disordered" evidence="2">
    <location>
        <begin position="432"/>
        <end position="496"/>
    </location>
</feature>
<feature type="compositionally biased region" description="Basic and acidic residues" evidence="2">
    <location>
        <begin position="1671"/>
        <end position="1690"/>
    </location>
</feature>
<feature type="compositionally biased region" description="Basic and acidic residues" evidence="2">
    <location>
        <begin position="1621"/>
        <end position="1646"/>
    </location>
</feature>